<evidence type="ECO:0000313" key="10">
    <source>
        <dbReference type="EMBL" id="CAD7695526.1"/>
    </source>
</evidence>
<evidence type="ECO:0000259" key="9">
    <source>
        <dbReference type="Pfam" id="PF21365"/>
    </source>
</evidence>
<dbReference type="PANTHER" id="PTHR22762">
    <property type="entry name" value="ALPHA-GLUCOSIDASE"/>
    <property type="match status" value="1"/>
</dbReference>
<dbReference type="GO" id="GO:0090599">
    <property type="term" value="F:alpha-glucosidase activity"/>
    <property type="evidence" value="ECO:0007669"/>
    <property type="project" value="TreeGrafter"/>
</dbReference>
<keyword evidence="11" id="KW-1185">Reference proteome</keyword>
<gene>
    <name evidence="10" type="ORF">OSTQU699_LOCUS887</name>
</gene>
<keyword evidence="5" id="KW-0325">Glycoprotein</keyword>
<evidence type="ECO:0000256" key="7">
    <source>
        <dbReference type="RuleBase" id="RU361185"/>
    </source>
</evidence>
<comment type="similarity">
    <text evidence="2 7">Belongs to the glycosyl hydrolase 31 family.</text>
</comment>
<evidence type="ECO:0000313" key="11">
    <source>
        <dbReference type="Proteomes" id="UP000708148"/>
    </source>
</evidence>
<comment type="pathway">
    <text evidence="1">Glycan metabolism.</text>
</comment>
<keyword evidence="4 7" id="KW-0378">Hydrolase</keyword>
<dbReference type="Pfam" id="PF21365">
    <property type="entry name" value="Glyco_hydro_31_3rd"/>
    <property type="match status" value="1"/>
</dbReference>
<feature type="domain" description="Glycoside hydrolase family 31 TIM barrel" evidence="8">
    <location>
        <begin position="2"/>
        <end position="55"/>
    </location>
</feature>
<dbReference type="SUPFAM" id="SSF51011">
    <property type="entry name" value="Glycosyl hydrolase domain"/>
    <property type="match status" value="1"/>
</dbReference>
<organism evidence="10 11">
    <name type="scientific">Ostreobium quekettii</name>
    <dbReference type="NCBI Taxonomy" id="121088"/>
    <lineage>
        <taxon>Eukaryota</taxon>
        <taxon>Viridiplantae</taxon>
        <taxon>Chlorophyta</taxon>
        <taxon>core chlorophytes</taxon>
        <taxon>Ulvophyceae</taxon>
        <taxon>TCBD clade</taxon>
        <taxon>Bryopsidales</taxon>
        <taxon>Ostreobineae</taxon>
        <taxon>Ostreobiaceae</taxon>
        <taxon>Ostreobium</taxon>
    </lineage>
</organism>
<proteinExistence type="inferred from homology"/>
<keyword evidence="6 7" id="KW-0326">Glycosidase</keyword>
<accession>A0A8S1IMI6</accession>
<evidence type="ECO:0000256" key="2">
    <source>
        <dbReference type="ARBA" id="ARBA00007806"/>
    </source>
</evidence>
<dbReference type="GO" id="GO:0006491">
    <property type="term" value="P:N-glycan processing"/>
    <property type="evidence" value="ECO:0007669"/>
    <property type="project" value="TreeGrafter"/>
</dbReference>
<dbReference type="InterPro" id="IPR017853">
    <property type="entry name" value="GH"/>
</dbReference>
<evidence type="ECO:0000259" key="8">
    <source>
        <dbReference type="Pfam" id="PF01055"/>
    </source>
</evidence>
<evidence type="ECO:0000256" key="6">
    <source>
        <dbReference type="ARBA" id="ARBA00023295"/>
    </source>
</evidence>
<dbReference type="SUPFAM" id="SSF51445">
    <property type="entry name" value="(Trans)glycosidases"/>
    <property type="match status" value="1"/>
</dbReference>
<evidence type="ECO:0000256" key="5">
    <source>
        <dbReference type="ARBA" id="ARBA00023180"/>
    </source>
</evidence>
<protein>
    <submittedName>
        <fullName evidence="10">Uncharacterized protein</fullName>
    </submittedName>
</protein>
<comment type="caution">
    <text evidence="10">The sequence shown here is derived from an EMBL/GenBank/DDBJ whole genome shotgun (WGS) entry which is preliminary data.</text>
</comment>
<dbReference type="OrthoDB" id="1641012at2759"/>
<sequence>MMHWTQFGTFYPFFRQHAHIDTKHRDLWLFGEAAVDRMHRAIQLRYILFPYLYTLFRVANVSGTPVMRPMWYEFPNEANAFDLEEQFRFGTAILVWPVVQTGTDYINMYLPPGSVRYEPEVGDVVKAPPSSDKATPLNVQVTMDGIPYFYRGAHIAPKKEHHRRSTLAMKDDSFTLVVALDGDGCARRGAVPGQRQQLRF</sequence>
<evidence type="ECO:0000256" key="4">
    <source>
        <dbReference type="ARBA" id="ARBA00022801"/>
    </source>
</evidence>
<dbReference type="Pfam" id="PF01055">
    <property type="entry name" value="Glyco_hydro_31_2nd"/>
    <property type="match status" value="1"/>
</dbReference>
<dbReference type="InterPro" id="IPR048395">
    <property type="entry name" value="Glyco_hydro_31_C"/>
</dbReference>
<feature type="domain" description="Glycosyl hydrolase family 31 C-terminal" evidence="9">
    <location>
        <begin position="63"/>
        <end position="155"/>
    </location>
</feature>
<reference evidence="10" key="1">
    <citation type="submission" date="2020-12" db="EMBL/GenBank/DDBJ databases">
        <authorList>
            <person name="Iha C."/>
        </authorList>
    </citation>
    <scope>NUCLEOTIDE SEQUENCE</scope>
</reference>
<dbReference type="Gene3D" id="2.60.40.1180">
    <property type="entry name" value="Golgi alpha-mannosidase II"/>
    <property type="match status" value="1"/>
</dbReference>
<dbReference type="GO" id="GO:0005975">
    <property type="term" value="P:carbohydrate metabolic process"/>
    <property type="evidence" value="ECO:0007669"/>
    <property type="project" value="InterPro"/>
</dbReference>
<dbReference type="Proteomes" id="UP000708148">
    <property type="component" value="Unassembled WGS sequence"/>
</dbReference>
<dbReference type="InterPro" id="IPR013780">
    <property type="entry name" value="Glyco_hydro_b"/>
</dbReference>
<evidence type="ECO:0000256" key="1">
    <source>
        <dbReference type="ARBA" id="ARBA00004881"/>
    </source>
</evidence>
<dbReference type="InterPro" id="IPR000322">
    <property type="entry name" value="Glyco_hydro_31_TIM"/>
</dbReference>
<name>A0A8S1IMI6_9CHLO</name>
<dbReference type="AlphaFoldDB" id="A0A8S1IMI6"/>
<dbReference type="EMBL" id="CAJHUC010000358">
    <property type="protein sequence ID" value="CAD7695526.1"/>
    <property type="molecule type" value="Genomic_DNA"/>
</dbReference>
<evidence type="ECO:0000256" key="3">
    <source>
        <dbReference type="ARBA" id="ARBA00022729"/>
    </source>
</evidence>
<keyword evidence="3" id="KW-0732">Signal</keyword>
<dbReference type="PANTHER" id="PTHR22762:SF54">
    <property type="entry name" value="BCDNA.GH04962"/>
    <property type="match status" value="1"/>
</dbReference>
<dbReference type="Gene3D" id="3.20.20.80">
    <property type="entry name" value="Glycosidases"/>
    <property type="match status" value="1"/>
</dbReference>